<keyword evidence="1" id="KW-0853">WD repeat</keyword>
<dbReference type="PANTHER" id="PTHR44675:SF1">
    <property type="entry name" value="P21-ACTIVATED PROTEIN KINASE-INTERACTING PROTEIN 1"/>
    <property type="match status" value="1"/>
</dbReference>
<dbReference type="InterPro" id="IPR036322">
    <property type="entry name" value="WD40_repeat_dom_sf"/>
</dbReference>
<dbReference type="SUPFAM" id="SSF50978">
    <property type="entry name" value="WD40 repeat-like"/>
    <property type="match status" value="1"/>
</dbReference>
<dbReference type="InterPro" id="IPR015943">
    <property type="entry name" value="WD40/YVTN_repeat-like_dom_sf"/>
</dbReference>
<feature type="compositionally biased region" description="Basic and acidic residues" evidence="2">
    <location>
        <begin position="8"/>
        <end position="18"/>
    </location>
</feature>
<dbReference type="InterPro" id="IPR051959">
    <property type="entry name" value="PAK1-Kinase_Regulator"/>
</dbReference>
<dbReference type="PANTHER" id="PTHR44675">
    <property type="entry name" value="PAK1 INTERACTING PROTEIN 1"/>
    <property type="match status" value="1"/>
</dbReference>
<sequence length="450" mass="47499">MAAKRKRVEVVDPREAKRQSATKSNTPKARLAATSSASEIIPNGAHKNGAHKATTEEDDTTYDPASTLTVQIVTGDYERITHGLAAAIPAVALSNKDSDANITFSETFLFTAHTASVRCLAISPKTENDKRFLATGSADERINVYSISTAPPRPSTTTLNGAVIAENANNRSLGSLTHHDRAVARLTFPAKGKLFSAAEDNTIAISRTRDWTMLSSIKAPIPKVQGRPSGDTAAPGEVPTGVNDFAIHPSQKLMLSAGVLNFDRELLNHVGEGKHSSGEGRRVTWDDAGEQYVYAIMPALQEAGNGLLAISTEDGRILFYDISEQSPAAGNALPQLGCVAQLGGKSAGVSSRIKDFIVLPVPSVNAQAPAWLVVAAGSDGSLWLWYLGGEELNGADKASSAQVGRLIATHKTQSRITCLGAFVMDGKQAELPTASAAAEAEKSEIDDDSD</sequence>
<dbReference type="EMBL" id="CP051142">
    <property type="protein sequence ID" value="QIX00106.1"/>
    <property type="molecule type" value="Genomic_DNA"/>
</dbReference>
<feature type="repeat" description="WD" evidence="1">
    <location>
        <begin position="110"/>
        <end position="155"/>
    </location>
</feature>
<name>A0A6H0XZJ6_9PEZI</name>
<protein>
    <submittedName>
        <fullName evidence="3">Uncharacterized protein</fullName>
    </submittedName>
</protein>
<evidence type="ECO:0000256" key="1">
    <source>
        <dbReference type="PROSITE-ProRule" id="PRU00221"/>
    </source>
</evidence>
<keyword evidence="4" id="KW-1185">Reference proteome</keyword>
<reference evidence="3 4" key="1">
    <citation type="journal article" date="2016" name="Sci. Rep.">
        <title>Peltaster fructicola genome reveals evolution from an invasive phytopathogen to an ectophytic parasite.</title>
        <authorList>
            <person name="Xu C."/>
            <person name="Chen H."/>
            <person name="Gleason M.L."/>
            <person name="Xu J.R."/>
            <person name="Liu H."/>
            <person name="Zhang R."/>
            <person name="Sun G."/>
        </authorList>
    </citation>
    <scope>NUCLEOTIDE SEQUENCE [LARGE SCALE GENOMIC DNA]</scope>
    <source>
        <strain evidence="3 4">LNHT1506</strain>
    </source>
</reference>
<evidence type="ECO:0000313" key="4">
    <source>
        <dbReference type="Proteomes" id="UP000503462"/>
    </source>
</evidence>
<dbReference type="Proteomes" id="UP000503462">
    <property type="component" value="Chromosome 4"/>
</dbReference>
<dbReference type="InterPro" id="IPR001680">
    <property type="entry name" value="WD40_rpt"/>
</dbReference>
<dbReference type="AlphaFoldDB" id="A0A6H0XZJ6"/>
<accession>A0A6H0XZJ6</accession>
<organism evidence="3 4">
    <name type="scientific">Peltaster fructicola</name>
    <dbReference type="NCBI Taxonomy" id="286661"/>
    <lineage>
        <taxon>Eukaryota</taxon>
        <taxon>Fungi</taxon>
        <taxon>Dikarya</taxon>
        <taxon>Ascomycota</taxon>
        <taxon>Pezizomycotina</taxon>
        <taxon>Dothideomycetes</taxon>
        <taxon>Dothideomycetes incertae sedis</taxon>
        <taxon>Peltaster</taxon>
    </lineage>
</organism>
<feature type="compositionally biased region" description="Polar residues" evidence="2">
    <location>
        <begin position="19"/>
        <end position="38"/>
    </location>
</feature>
<dbReference type="SMART" id="SM00320">
    <property type="entry name" value="WD40"/>
    <property type="match status" value="2"/>
</dbReference>
<proteinExistence type="predicted"/>
<dbReference type="PROSITE" id="PS50082">
    <property type="entry name" value="WD_REPEATS_2"/>
    <property type="match status" value="1"/>
</dbReference>
<evidence type="ECO:0000313" key="3">
    <source>
        <dbReference type="EMBL" id="QIX00106.1"/>
    </source>
</evidence>
<evidence type="ECO:0000256" key="2">
    <source>
        <dbReference type="SAM" id="MobiDB-lite"/>
    </source>
</evidence>
<feature type="region of interest" description="Disordered" evidence="2">
    <location>
        <begin position="1"/>
        <end position="61"/>
    </location>
</feature>
<gene>
    <name evidence="3" type="ORF">AMS68_005623</name>
</gene>
<dbReference type="OrthoDB" id="308449at2759"/>
<dbReference type="Pfam" id="PF00400">
    <property type="entry name" value="WD40"/>
    <property type="match status" value="1"/>
</dbReference>
<dbReference type="Gene3D" id="2.130.10.10">
    <property type="entry name" value="YVTN repeat-like/Quinoprotein amine dehydrogenase"/>
    <property type="match status" value="1"/>
</dbReference>